<dbReference type="Proteomes" id="UP000182135">
    <property type="component" value="Unassembled WGS sequence"/>
</dbReference>
<dbReference type="OrthoDB" id="9801163at2"/>
<dbReference type="Pfam" id="PF00528">
    <property type="entry name" value="BPD_transp_1"/>
    <property type="match status" value="1"/>
</dbReference>
<evidence type="ECO:0000313" key="10">
    <source>
        <dbReference type="EMBL" id="PWL53187.1"/>
    </source>
</evidence>
<organism evidence="11 12">
    <name type="scientific">Clostridium cadaveris</name>
    <dbReference type="NCBI Taxonomy" id="1529"/>
    <lineage>
        <taxon>Bacteria</taxon>
        <taxon>Bacillati</taxon>
        <taxon>Bacillota</taxon>
        <taxon>Clostridia</taxon>
        <taxon>Eubacteriales</taxon>
        <taxon>Clostridiaceae</taxon>
        <taxon>Clostridium</taxon>
    </lineage>
</organism>
<keyword evidence="4 8" id="KW-1133">Transmembrane helix</keyword>
<dbReference type="Gene3D" id="1.10.3720.10">
    <property type="entry name" value="MetI-like"/>
    <property type="match status" value="1"/>
</dbReference>
<dbReference type="SUPFAM" id="SSF53850">
    <property type="entry name" value="Periplasmic binding protein-like II"/>
    <property type="match status" value="1"/>
</dbReference>
<evidence type="ECO:0000313" key="11">
    <source>
        <dbReference type="EMBL" id="SFF57700.1"/>
    </source>
</evidence>
<proteinExistence type="inferred from homology"/>
<comment type="similarity">
    <text evidence="8">Belongs to the binding-protein-dependent transport system permease family.</text>
</comment>
<dbReference type="PROSITE" id="PS50928">
    <property type="entry name" value="ABC_TM1"/>
    <property type="match status" value="1"/>
</dbReference>
<dbReference type="InterPro" id="IPR007210">
    <property type="entry name" value="ABC_Gly_betaine_transp_sub-bd"/>
</dbReference>
<feature type="transmembrane region" description="Helical" evidence="8">
    <location>
        <begin position="84"/>
        <end position="104"/>
    </location>
</feature>
<evidence type="ECO:0000256" key="7">
    <source>
        <dbReference type="ARBA" id="ARBA00035652"/>
    </source>
</evidence>
<evidence type="ECO:0000256" key="5">
    <source>
        <dbReference type="ARBA" id="ARBA00023136"/>
    </source>
</evidence>
<feature type="transmembrane region" description="Helical" evidence="8">
    <location>
        <begin position="219"/>
        <end position="238"/>
    </location>
</feature>
<dbReference type="GO" id="GO:0031460">
    <property type="term" value="P:glycine betaine transport"/>
    <property type="evidence" value="ECO:0007669"/>
    <property type="project" value="TreeGrafter"/>
</dbReference>
<sequence length="518" mass="56448">MSSFLEFIVSKKEQILSLLFQHATLTFWAIIAAILIGVPLGILITKVKSIRKPIIGFINIIQAVPSMALLGLLIPFLGIGSKPAIIMVVIYSLLPIVKNTYTGLTNIDPTLIESARGIGLTRNQILRLIQIPLALPIIMAGVRISAVTAVGLMTLAAFIGAGGLGYLVFSGIQTVNNNMILAGAIPSCILALLVDYIFGKIEVLVSPKGIASPDGKKKKVSIGFKVVLVILASTMIITSASKLFAPKKDTIVVGSKSFTEQLILGNMVADLLEANTDLNVDRKLNLNGSSVMLSAINSKEVDVYVDYIGTLLISVLDEPMINDADKAYSHVKTSIENKFGLTMLDPLGFNNTYTLAMNPEVASKYNIKSISDLTKFSKNFTISPTMEFENRDDGLKGMKEVYGLEFGNIKAMDGSLRYTAIDNNECQVIDAFSTDGLLKAFGLTVLKDDKNFFPPYHAAPVIRMDTLEKYPEVKDVINMLSGKLDETTMMELNYKVDKLNESPEKVANDYLKEQGLIK</sequence>
<comment type="subcellular location">
    <subcellularLocation>
        <location evidence="8">Cell membrane</location>
        <topology evidence="8">Multi-pass membrane protein</topology>
    </subcellularLocation>
    <subcellularLocation>
        <location evidence="1">Membrane</location>
        <topology evidence="1">Multi-pass membrane protein</topology>
    </subcellularLocation>
</comment>
<comment type="similarity">
    <text evidence="6">In the C-terminal section; belongs to the OsmX family.</text>
</comment>
<dbReference type="PANTHER" id="PTHR30177">
    <property type="entry name" value="GLYCINE BETAINE/L-PROLINE TRANSPORT SYSTEM PERMEASE PROTEIN PROW"/>
    <property type="match status" value="1"/>
</dbReference>
<dbReference type="GeneID" id="90545346"/>
<evidence type="ECO:0000256" key="4">
    <source>
        <dbReference type="ARBA" id="ARBA00022989"/>
    </source>
</evidence>
<feature type="transmembrane region" description="Helical" evidence="8">
    <location>
        <begin position="150"/>
        <end position="169"/>
    </location>
</feature>
<dbReference type="CDD" id="cd13609">
    <property type="entry name" value="PBP2_Opu_like_1"/>
    <property type="match status" value="1"/>
</dbReference>
<keyword evidence="5 8" id="KW-0472">Membrane</keyword>
<dbReference type="EMBL" id="FOOE01000003">
    <property type="protein sequence ID" value="SFF57700.1"/>
    <property type="molecule type" value="Genomic_DNA"/>
</dbReference>
<evidence type="ECO:0000256" key="6">
    <source>
        <dbReference type="ARBA" id="ARBA00035642"/>
    </source>
</evidence>
<dbReference type="InterPro" id="IPR000515">
    <property type="entry name" value="MetI-like"/>
</dbReference>
<dbReference type="STRING" id="1529.SAMN04487885_10380"/>
<evidence type="ECO:0000256" key="2">
    <source>
        <dbReference type="ARBA" id="ARBA00022448"/>
    </source>
</evidence>
<evidence type="ECO:0000256" key="3">
    <source>
        <dbReference type="ARBA" id="ARBA00022692"/>
    </source>
</evidence>
<evidence type="ECO:0000259" key="9">
    <source>
        <dbReference type="PROSITE" id="PS50928"/>
    </source>
</evidence>
<reference evidence="11 12" key="1">
    <citation type="submission" date="2016-10" db="EMBL/GenBank/DDBJ databases">
        <authorList>
            <person name="de Groot N.N."/>
        </authorList>
    </citation>
    <scope>NUCLEOTIDE SEQUENCE [LARGE SCALE GENOMIC DNA]</scope>
    <source>
        <strain evidence="11 12">NLAE-zl-G419</strain>
    </source>
</reference>
<name>A0A1I2JUX7_9CLOT</name>
<feature type="transmembrane region" description="Helical" evidence="8">
    <location>
        <begin position="181"/>
        <end position="199"/>
    </location>
</feature>
<feature type="transmembrane region" description="Helical" evidence="8">
    <location>
        <begin position="57"/>
        <end position="78"/>
    </location>
</feature>
<dbReference type="InterPro" id="IPR051204">
    <property type="entry name" value="ABC_transp_perm/SBD"/>
</dbReference>
<keyword evidence="3 8" id="KW-0812">Transmembrane</keyword>
<dbReference type="SUPFAM" id="SSF161098">
    <property type="entry name" value="MetI-like"/>
    <property type="match status" value="1"/>
</dbReference>
<evidence type="ECO:0000313" key="12">
    <source>
        <dbReference type="Proteomes" id="UP000182135"/>
    </source>
</evidence>
<keyword evidence="12" id="KW-1185">Reference proteome</keyword>
<dbReference type="InterPro" id="IPR035906">
    <property type="entry name" value="MetI-like_sf"/>
</dbReference>
<dbReference type="GO" id="GO:0022857">
    <property type="term" value="F:transmembrane transporter activity"/>
    <property type="evidence" value="ECO:0007669"/>
    <property type="project" value="InterPro"/>
</dbReference>
<dbReference type="RefSeq" id="WP_027638583.1">
    <property type="nucleotide sequence ID" value="NZ_BAAACD010000003.1"/>
</dbReference>
<reference evidence="10 13" key="2">
    <citation type="submission" date="2018-03" db="EMBL/GenBank/DDBJ databases">
        <title>The uncultured portion of the human microbiome is neutrally assembled.</title>
        <authorList>
            <person name="Jeraldo P."/>
            <person name="Boardman L."/>
            <person name="White B.A."/>
            <person name="Nelson H."/>
            <person name="Goldenfeld N."/>
            <person name="Chia N."/>
        </authorList>
    </citation>
    <scope>NUCLEOTIDE SEQUENCE [LARGE SCALE GENOMIC DNA]</scope>
    <source>
        <strain evidence="10">CIM:MAG 903</strain>
    </source>
</reference>
<gene>
    <name evidence="10" type="ORF">DBY38_08455</name>
    <name evidence="11" type="ORF">SAMN04487885_10380</name>
</gene>
<evidence type="ECO:0000256" key="8">
    <source>
        <dbReference type="RuleBase" id="RU363032"/>
    </source>
</evidence>
<dbReference type="eggNOG" id="COG1732">
    <property type="taxonomic scope" value="Bacteria"/>
</dbReference>
<dbReference type="EMBL" id="QAMZ01000041">
    <property type="protein sequence ID" value="PWL53187.1"/>
    <property type="molecule type" value="Genomic_DNA"/>
</dbReference>
<dbReference type="AlphaFoldDB" id="A0A1I2JUX7"/>
<dbReference type="eggNOG" id="COG1174">
    <property type="taxonomic scope" value="Bacteria"/>
</dbReference>
<keyword evidence="2 8" id="KW-0813">Transport</keyword>
<evidence type="ECO:0000313" key="13">
    <source>
        <dbReference type="Proteomes" id="UP000246114"/>
    </source>
</evidence>
<feature type="transmembrane region" description="Helical" evidence="8">
    <location>
        <begin position="125"/>
        <end position="144"/>
    </location>
</feature>
<dbReference type="FunFam" id="1.10.3720.10:FF:000001">
    <property type="entry name" value="Glycine betaine ABC transporter, permease"/>
    <property type="match status" value="1"/>
</dbReference>
<accession>A0A1I2JUX7</accession>
<comment type="similarity">
    <text evidence="7">In the N-terminal section; belongs to the binding-protein-dependent transport system permease family.</text>
</comment>
<dbReference type="Gene3D" id="3.40.190.10">
    <property type="entry name" value="Periplasmic binding protein-like II"/>
    <property type="match status" value="1"/>
</dbReference>
<dbReference type="GO" id="GO:0043190">
    <property type="term" value="C:ATP-binding cassette (ABC) transporter complex"/>
    <property type="evidence" value="ECO:0007669"/>
    <property type="project" value="InterPro"/>
</dbReference>
<feature type="domain" description="ABC transmembrane type-1" evidence="9">
    <location>
        <begin position="19"/>
        <end position="198"/>
    </location>
</feature>
<dbReference type="PANTHER" id="PTHR30177:SF4">
    <property type="entry name" value="OSMOPROTECTANT IMPORT PERMEASE PROTEIN OSMW"/>
    <property type="match status" value="1"/>
</dbReference>
<dbReference type="Pfam" id="PF04069">
    <property type="entry name" value="OpuAC"/>
    <property type="match status" value="1"/>
</dbReference>
<feature type="transmembrane region" description="Helical" evidence="8">
    <location>
        <begin position="25"/>
        <end position="45"/>
    </location>
</feature>
<dbReference type="Gene3D" id="3.40.190.120">
    <property type="entry name" value="Osmoprotection protein (prox), domain 2"/>
    <property type="match status" value="1"/>
</dbReference>
<dbReference type="Proteomes" id="UP000246114">
    <property type="component" value="Unassembled WGS sequence"/>
</dbReference>
<protein>
    <submittedName>
        <fullName evidence="10">ABC transporter permease</fullName>
    </submittedName>
    <submittedName>
        <fullName evidence="11">Osmoprotectant transport system permease protein</fullName>
    </submittedName>
</protein>
<dbReference type="CDD" id="cd06261">
    <property type="entry name" value="TM_PBP2"/>
    <property type="match status" value="1"/>
</dbReference>
<evidence type="ECO:0000256" key="1">
    <source>
        <dbReference type="ARBA" id="ARBA00004141"/>
    </source>
</evidence>